<dbReference type="Proteomes" id="UP001054252">
    <property type="component" value="Unassembled WGS sequence"/>
</dbReference>
<dbReference type="Pfam" id="PF02713">
    <property type="entry name" value="DUF220"/>
    <property type="match status" value="1"/>
</dbReference>
<protein>
    <recommendedName>
        <fullName evidence="1">DUF220 domain-containing protein</fullName>
    </recommendedName>
</protein>
<accession>A0AAV5KEC8</accession>
<evidence type="ECO:0000259" key="1">
    <source>
        <dbReference type="Pfam" id="PF02713"/>
    </source>
</evidence>
<organism evidence="2 3">
    <name type="scientific">Rubroshorea leprosula</name>
    <dbReference type="NCBI Taxonomy" id="152421"/>
    <lineage>
        <taxon>Eukaryota</taxon>
        <taxon>Viridiplantae</taxon>
        <taxon>Streptophyta</taxon>
        <taxon>Embryophyta</taxon>
        <taxon>Tracheophyta</taxon>
        <taxon>Spermatophyta</taxon>
        <taxon>Magnoliopsida</taxon>
        <taxon>eudicotyledons</taxon>
        <taxon>Gunneridae</taxon>
        <taxon>Pentapetalae</taxon>
        <taxon>rosids</taxon>
        <taxon>malvids</taxon>
        <taxon>Malvales</taxon>
        <taxon>Dipterocarpaceae</taxon>
        <taxon>Rubroshorea</taxon>
    </lineage>
</organism>
<comment type="caution">
    <text evidence="2">The sequence shown here is derived from an EMBL/GenBank/DDBJ whole genome shotgun (WGS) entry which is preliminary data.</text>
</comment>
<dbReference type="PANTHER" id="PTHR31385:SF1">
    <property type="entry name" value="PUTATIVE (DUF220)-RELATED"/>
    <property type="match status" value="1"/>
</dbReference>
<dbReference type="PANTHER" id="PTHR31385">
    <property type="entry name" value="PUTATIVE (DUF220)-RELATED"/>
    <property type="match status" value="1"/>
</dbReference>
<dbReference type="EMBL" id="BPVZ01000061">
    <property type="protein sequence ID" value="GKV22895.1"/>
    <property type="molecule type" value="Genomic_DNA"/>
</dbReference>
<reference evidence="2 3" key="1">
    <citation type="journal article" date="2021" name="Commun. Biol.">
        <title>The genome of Shorea leprosula (Dipterocarpaceae) highlights the ecological relevance of drought in aseasonal tropical rainforests.</title>
        <authorList>
            <person name="Ng K.K.S."/>
            <person name="Kobayashi M.J."/>
            <person name="Fawcett J.A."/>
            <person name="Hatakeyama M."/>
            <person name="Paape T."/>
            <person name="Ng C.H."/>
            <person name="Ang C.C."/>
            <person name="Tnah L.H."/>
            <person name="Lee C.T."/>
            <person name="Nishiyama T."/>
            <person name="Sese J."/>
            <person name="O'Brien M.J."/>
            <person name="Copetti D."/>
            <person name="Mohd Noor M.I."/>
            <person name="Ong R.C."/>
            <person name="Putra M."/>
            <person name="Sireger I.Z."/>
            <person name="Indrioko S."/>
            <person name="Kosugi Y."/>
            <person name="Izuno A."/>
            <person name="Isagi Y."/>
            <person name="Lee S.L."/>
            <person name="Shimizu K.K."/>
        </authorList>
    </citation>
    <scope>NUCLEOTIDE SEQUENCE [LARGE SCALE GENOMIC DNA]</scope>
    <source>
        <strain evidence="2">214</strain>
    </source>
</reference>
<evidence type="ECO:0000313" key="2">
    <source>
        <dbReference type="EMBL" id="GKV22895.1"/>
    </source>
</evidence>
<name>A0AAV5KEC8_9ROSI</name>
<evidence type="ECO:0000313" key="3">
    <source>
        <dbReference type="Proteomes" id="UP001054252"/>
    </source>
</evidence>
<dbReference type="AlphaFoldDB" id="A0AAV5KEC8"/>
<sequence>MLCMAGQLPKGSLCNGNIKVTVGLPPDAVVNMDVVSSKVLFSKGQRLVLEYEQAATWSVSSSGQGTLSFHVKFKLIKNRVLPRFEGCWKVAIDPLFVDEETCFPTEPKTFADYYSCTNSKGKIGSVVQITRPPRISSWKLWRSSSNTMEMEMLITNLLAEAARIRRDFNIVHSNEDLGISVGINEEQQVDQIYMIL</sequence>
<gene>
    <name evidence="2" type="ORF">SLEP1_g32710</name>
</gene>
<dbReference type="InterPro" id="IPR003863">
    <property type="entry name" value="DUF220"/>
</dbReference>
<proteinExistence type="predicted"/>
<feature type="domain" description="DUF220" evidence="1">
    <location>
        <begin position="69"/>
        <end position="125"/>
    </location>
</feature>
<keyword evidence="3" id="KW-1185">Reference proteome</keyword>